<evidence type="ECO:0000259" key="9">
    <source>
        <dbReference type="Pfam" id="PF01431"/>
    </source>
</evidence>
<dbReference type="CDD" id="cd08662">
    <property type="entry name" value="M13"/>
    <property type="match status" value="1"/>
</dbReference>
<dbReference type="InterPro" id="IPR018497">
    <property type="entry name" value="Peptidase_M13_C"/>
</dbReference>
<dbReference type="Gene3D" id="3.40.390.10">
    <property type="entry name" value="Collagenase (Catalytic Domain)"/>
    <property type="match status" value="1"/>
</dbReference>
<feature type="domain" description="Peptidase M13 N-terminal" evidence="10">
    <location>
        <begin position="66"/>
        <end position="443"/>
    </location>
</feature>
<keyword evidence="3" id="KW-0645">Protease</keyword>
<organism evidence="11 12">
    <name type="scientific">Skermania pinensis</name>
    <dbReference type="NCBI Taxonomy" id="39122"/>
    <lineage>
        <taxon>Bacteria</taxon>
        <taxon>Bacillati</taxon>
        <taxon>Actinomycetota</taxon>
        <taxon>Actinomycetes</taxon>
        <taxon>Mycobacteriales</taxon>
        <taxon>Gordoniaceae</taxon>
        <taxon>Skermania</taxon>
    </lineage>
</organism>
<dbReference type="Pfam" id="PF05649">
    <property type="entry name" value="Peptidase_M13_N"/>
    <property type="match status" value="1"/>
</dbReference>
<evidence type="ECO:0000256" key="6">
    <source>
        <dbReference type="ARBA" id="ARBA00022833"/>
    </source>
</evidence>
<dbReference type="InterPro" id="IPR042089">
    <property type="entry name" value="Peptidase_M13_dom_2"/>
</dbReference>
<evidence type="ECO:0000256" key="5">
    <source>
        <dbReference type="ARBA" id="ARBA00022801"/>
    </source>
</evidence>
<evidence type="ECO:0000256" key="1">
    <source>
        <dbReference type="ARBA" id="ARBA00001947"/>
    </source>
</evidence>
<gene>
    <name evidence="11" type="ORF">KV203_18440</name>
</gene>
<dbReference type="PRINTS" id="PR00786">
    <property type="entry name" value="NEPRILYSIN"/>
</dbReference>
<evidence type="ECO:0000313" key="12">
    <source>
        <dbReference type="Proteomes" id="UP000887023"/>
    </source>
</evidence>
<evidence type="ECO:0000256" key="4">
    <source>
        <dbReference type="ARBA" id="ARBA00022723"/>
    </source>
</evidence>
<dbReference type="PROSITE" id="PS51885">
    <property type="entry name" value="NEPRILYSIN"/>
    <property type="match status" value="1"/>
</dbReference>
<dbReference type="InterPro" id="IPR024079">
    <property type="entry name" value="MetalloPept_cat_dom_sf"/>
</dbReference>
<sequence>MRRRVPARPGRPVRHRRGRADALTGRVGSLVRVTSTTPLNSPDIPTTGIDRSGIDLSFVDAGTRVQDDLFEHVNGRWLAGSEIPPDRAVDGAFRTLYDQAELDVQAIITEAAAAGAELGSDTRRIGDLYASFMAEAAIDAAGVTPIADELAAIAAVPDRSAAARLLGELQRVGVRGPVALSVDTDDRNSQRYLADLRQSGLGLPDESYYREPAHAQVRAEYLTHIGAMFALAGVTADPQRVVEVETALAAGQWDVVRRRDAELSYNPTTLVELIAARPGFDWSAWLAGLAAGVGGPGDRFAELIARQPSYLDEFTRVWTEFPLDDWRAYLTWRVLAARAPYLAAPLVEQNFAFYGRTLSGTQQNRDRWKRGVTLVQELLGEAVGKLYVARHFPPEAKARMVELVANLQEAYRRNIAELEWMSPPTREAALAKLAKFTPKIGYPDVWRDYADLLIEADDPVGNVRRGYAADFDRELRKLGGPVDRDEWFMTPQTVNAYYNPGMNEIVFPAAILQPPFFDMSADDAANYGGIGAVIGHEIGHGFDDQGAKYDGDGNLVDWWTDADRAEFGKRTAALIAQYDVFSPRQLPDDETVNGRFTVGENIGDLGGLSIALVAYRIALAEQPAPELDGLSGLQRVFYSWAQIWRTKVRDEEAKRRLAIDPHSPAEFRCNGVVRNLDSFHDAFGLQPGDALYLDPEQRVRIW</sequence>
<dbReference type="Gene3D" id="1.10.1380.10">
    <property type="entry name" value="Neutral endopeptidase , domain2"/>
    <property type="match status" value="1"/>
</dbReference>
<evidence type="ECO:0000256" key="8">
    <source>
        <dbReference type="SAM" id="MobiDB-lite"/>
    </source>
</evidence>
<keyword evidence="4" id="KW-0479">Metal-binding</keyword>
<dbReference type="Pfam" id="PF01431">
    <property type="entry name" value="Peptidase_M13"/>
    <property type="match status" value="1"/>
</dbReference>
<dbReference type="PANTHER" id="PTHR11733">
    <property type="entry name" value="ZINC METALLOPROTEASE FAMILY M13 NEPRILYSIN-RELATED"/>
    <property type="match status" value="1"/>
</dbReference>
<comment type="similarity">
    <text evidence="2">Belongs to the peptidase M13 family.</text>
</comment>
<evidence type="ECO:0000313" key="11">
    <source>
        <dbReference type="EMBL" id="QXQ13743.1"/>
    </source>
</evidence>
<comment type="cofactor">
    <cofactor evidence="1">
        <name>Zn(2+)</name>
        <dbReference type="ChEBI" id="CHEBI:29105"/>
    </cofactor>
</comment>
<keyword evidence="7" id="KW-0482">Metalloprotease</keyword>
<feature type="compositionally biased region" description="Basic residues" evidence="8">
    <location>
        <begin position="1"/>
        <end position="18"/>
    </location>
</feature>
<accession>A0ABX8S7B4</accession>
<evidence type="ECO:0000256" key="3">
    <source>
        <dbReference type="ARBA" id="ARBA00022670"/>
    </source>
</evidence>
<feature type="domain" description="Peptidase M13 C-terminal" evidence="9">
    <location>
        <begin position="495"/>
        <end position="699"/>
    </location>
</feature>
<dbReference type="EMBL" id="CP079105">
    <property type="protein sequence ID" value="QXQ13743.1"/>
    <property type="molecule type" value="Genomic_DNA"/>
</dbReference>
<proteinExistence type="inferred from homology"/>
<dbReference type="PANTHER" id="PTHR11733:SF167">
    <property type="entry name" value="FI17812P1-RELATED"/>
    <property type="match status" value="1"/>
</dbReference>
<dbReference type="InterPro" id="IPR000718">
    <property type="entry name" value="Peptidase_M13"/>
</dbReference>
<dbReference type="Proteomes" id="UP000887023">
    <property type="component" value="Chromosome"/>
</dbReference>
<evidence type="ECO:0000256" key="7">
    <source>
        <dbReference type="ARBA" id="ARBA00023049"/>
    </source>
</evidence>
<keyword evidence="5" id="KW-0378">Hydrolase</keyword>
<name>A0ABX8S7B4_9ACTN</name>
<dbReference type="InterPro" id="IPR008753">
    <property type="entry name" value="Peptidase_M13_N"/>
</dbReference>
<keyword evidence="12" id="KW-1185">Reference proteome</keyword>
<dbReference type="SUPFAM" id="SSF55486">
    <property type="entry name" value="Metalloproteases ('zincins'), catalytic domain"/>
    <property type="match status" value="1"/>
</dbReference>
<reference evidence="11" key="1">
    <citation type="submission" date="2021-07" db="EMBL/GenBank/DDBJ databases">
        <title>Candidatus Kaistella beijingensis sp. nov. isolated from a municipal wastewater treatment plant is involved in sludge foaming.</title>
        <authorList>
            <person name="Song Y."/>
            <person name="Liu S.-J."/>
        </authorList>
    </citation>
    <scope>NUCLEOTIDE SEQUENCE</scope>
    <source>
        <strain evidence="11">DSM 43998</strain>
    </source>
</reference>
<feature type="region of interest" description="Disordered" evidence="8">
    <location>
        <begin position="1"/>
        <end position="20"/>
    </location>
</feature>
<protein>
    <submittedName>
        <fullName evidence="11">Peptidase M13</fullName>
    </submittedName>
</protein>
<evidence type="ECO:0000259" key="10">
    <source>
        <dbReference type="Pfam" id="PF05649"/>
    </source>
</evidence>
<evidence type="ECO:0000256" key="2">
    <source>
        <dbReference type="ARBA" id="ARBA00007357"/>
    </source>
</evidence>
<keyword evidence="6" id="KW-0862">Zinc</keyword>